<dbReference type="NCBIfam" id="NF006506">
    <property type="entry name" value="PRK08942.1"/>
    <property type="match status" value="1"/>
</dbReference>
<dbReference type="FunFam" id="3.40.50.1000:FF:000168">
    <property type="entry name" value="D,D-heptose 1,7-bisphosphate phosphatase"/>
    <property type="match status" value="1"/>
</dbReference>
<keyword evidence="20" id="KW-1185">Reference proteome</keyword>
<feature type="site" description="Contributes to substrate recognition" evidence="17">
    <location>
        <position position="99"/>
    </location>
</feature>
<keyword evidence="11 18" id="KW-0862">Zinc</keyword>
<evidence type="ECO:0000256" key="14">
    <source>
        <dbReference type="ARBA" id="ARBA00061616"/>
    </source>
</evidence>
<keyword evidence="8 15" id="KW-0963">Cytoplasm</keyword>
<dbReference type="GO" id="GO:0005975">
    <property type="term" value="P:carbohydrate metabolic process"/>
    <property type="evidence" value="ECO:0007669"/>
    <property type="project" value="InterPro"/>
</dbReference>
<evidence type="ECO:0000256" key="5">
    <source>
        <dbReference type="ARBA" id="ARBA00004708"/>
    </source>
</evidence>
<feature type="active site" description="Proton donor" evidence="16">
    <location>
        <position position="8"/>
    </location>
</feature>
<dbReference type="PANTHER" id="PTHR42891:SF1">
    <property type="entry name" value="D-GLYCERO-BETA-D-MANNO-HEPTOSE-1,7-BISPHOSPHATE 7-PHOSPHATASE"/>
    <property type="match status" value="1"/>
</dbReference>
<evidence type="ECO:0000256" key="18">
    <source>
        <dbReference type="PIRSR" id="PIRSR004682-4"/>
    </source>
</evidence>
<evidence type="ECO:0000256" key="3">
    <source>
        <dbReference type="ARBA" id="ARBA00001947"/>
    </source>
</evidence>
<dbReference type="GO" id="GO:0005737">
    <property type="term" value="C:cytoplasm"/>
    <property type="evidence" value="ECO:0007669"/>
    <property type="project" value="UniProtKB-SubCell"/>
</dbReference>
<feature type="binding site" evidence="18">
    <location>
        <position position="96"/>
    </location>
    <ligand>
        <name>Zn(2+)</name>
        <dbReference type="ChEBI" id="CHEBI:29105"/>
    </ligand>
</feature>
<dbReference type="InterPro" id="IPR023214">
    <property type="entry name" value="HAD_sf"/>
</dbReference>
<keyword evidence="10 15" id="KW-0378">Hydrolase</keyword>
<dbReference type="EC" id="3.1.3.-" evidence="15"/>
<keyword evidence="9 18" id="KW-0479">Metal-binding</keyword>
<feature type="site" description="Stabilizes the phosphoryl group" evidence="17">
    <location>
        <position position="49"/>
    </location>
</feature>
<dbReference type="HOGENOM" id="CLU_085077_2_0_6"/>
<evidence type="ECO:0000256" key="16">
    <source>
        <dbReference type="PIRSR" id="PIRSR004682-1"/>
    </source>
</evidence>
<dbReference type="InterPro" id="IPR004446">
    <property type="entry name" value="Heptose_bisP_phosphatase"/>
</dbReference>
<comment type="pathway">
    <text evidence="5">Nucleotide-sugar biosynthesis; ADP-L-glycero-beta-D-manno-heptose biosynthesis; ADP-L-glycero-beta-D-manno-heptose from D-glycero-beta-D-manno-heptose 7-phosphate: step 2/4.</text>
</comment>
<dbReference type="eggNOG" id="COG0241">
    <property type="taxonomic scope" value="Bacteria"/>
</dbReference>
<keyword evidence="13 15" id="KW-0119">Carbohydrate metabolism</keyword>
<evidence type="ECO:0000256" key="4">
    <source>
        <dbReference type="ARBA" id="ARBA00004496"/>
    </source>
</evidence>
<evidence type="ECO:0000256" key="12">
    <source>
        <dbReference type="ARBA" id="ARBA00022842"/>
    </source>
</evidence>
<dbReference type="OrthoDB" id="9781367at2"/>
<comment type="cofactor">
    <cofactor evidence="3 18">
        <name>Zn(2+)</name>
        <dbReference type="ChEBI" id="CHEBI:29105"/>
    </cofactor>
</comment>
<evidence type="ECO:0000256" key="8">
    <source>
        <dbReference type="ARBA" id="ARBA00022490"/>
    </source>
</evidence>
<dbReference type="PIRSF" id="PIRSF004682">
    <property type="entry name" value="GmhB"/>
    <property type="match status" value="1"/>
</dbReference>
<dbReference type="Proteomes" id="UP000016540">
    <property type="component" value="Unassembled WGS sequence"/>
</dbReference>
<comment type="subcellular location">
    <subcellularLocation>
        <location evidence="4 15">Cytoplasm</location>
    </subcellularLocation>
</comment>
<dbReference type="EMBL" id="ASAD01000011">
    <property type="protein sequence ID" value="EON92060.1"/>
    <property type="molecule type" value="Genomic_DNA"/>
</dbReference>
<name>R8B0C5_9GAMM</name>
<evidence type="ECO:0000256" key="11">
    <source>
        <dbReference type="ARBA" id="ARBA00022833"/>
    </source>
</evidence>
<feature type="binding site" evidence="18">
    <location>
        <position position="88"/>
    </location>
    <ligand>
        <name>Zn(2+)</name>
        <dbReference type="ChEBI" id="CHEBI:29105"/>
    </ligand>
</feature>
<feature type="binding site" evidence="18">
    <location>
        <position position="90"/>
    </location>
    <ligand>
        <name>Zn(2+)</name>
        <dbReference type="ChEBI" id="CHEBI:29105"/>
    </ligand>
</feature>
<comment type="cofactor">
    <cofactor evidence="2 18">
        <name>Mg(2+)</name>
        <dbReference type="ChEBI" id="CHEBI:18420"/>
    </cofactor>
</comment>
<accession>R8B0C5</accession>
<evidence type="ECO:0000256" key="13">
    <source>
        <dbReference type="ARBA" id="ARBA00023277"/>
    </source>
</evidence>
<comment type="caution">
    <text evidence="19">The sequence shown here is derived from an EMBL/GenBank/DDBJ whole genome shotgun (WGS) entry which is preliminary data.</text>
</comment>
<dbReference type="RefSeq" id="WP_012138140.1">
    <property type="nucleotide sequence ID" value="NZ_KE007325.1"/>
</dbReference>
<dbReference type="NCBIfam" id="TIGR01662">
    <property type="entry name" value="HAD-SF-IIIA"/>
    <property type="match status" value="1"/>
</dbReference>
<evidence type="ECO:0000256" key="2">
    <source>
        <dbReference type="ARBA" id="ARBA00001946"/>
    </source>
</evidence>
<comment type="catalytic activity">
    <reaction evidence="1">
        <text>D-glycero-beta-D-manno-heptose 1,7-bisphosphate + H2O = D-glycero-beta-D-manno-heptose 1-phosphate + phosphate</text>
        <dbReference type="Rhea" id="RHEA:28518"/>
        <dbReference type="ChEBI" id="CHEBI:15377"/>
        <dbReference type="ChEBI" id="CHEBI:43474"/>
        <dbReference type="ChEBI" id="CHEBI:60208"/>
        <dbReference type="ChEBI" id="CHEBI:61593"/>
        <dbReference type="EC" id="3.1.3.82"/>
    </reaction>
</comment>
<feature type="binding site" evidence="18">
    <location>
        <position position="8"/>
    </location>
    <ligand>
        <name>Mg(2+)</name>
        <dbReference type="ChEBI" id="CHEBI:18420"/>
    </ligand>
</feature>
<dbReference type="AlphaFoldDB" id="R8B0C5"/>
<reference evidence="19 20" key="1">
    <citation type="journal article" date="2013" name="Genome Announc.">
        <title>Draft Genome Sequence of the Moderately Halophilic Bacterium Marinobacter lipolyticus Strain SM19.</title>
        <authorList>
            <person name="Papke R.T."/>
            <person name="de la Haba R.R."/>
            <person name="Infante-Dominguez C."/>
            <person name="Perez D."/>
            <person name="Sanchez-Porro C."/>
            <person name="Lapierre P."/>
            <person name="Ventosa A."/>
        </authorList>
    </citation>
    <scope>NUCLEOTIDE SEQUENCE [LARGE SCALE GENOMIC DNA]</scope>
    <source>
        <strain evidence="19 20">SM19</strain>
    </source>
</reference>
<evidence type="ECO:0000313" key="20">
    <source>
        <dbReference type="Proteomes" id="UP000016540"/>
    </source>
</evidence>
<evidence type="ECO:0000256" key="1">
    <source>
        <dbReference type="ARBA" id="ARBA00001226"/>
    </source>
</evidence>
<dbReference type="GO" id="GO:0046872">
    <property type="term" value="F:metal ion binding"/>
    <property type="evidence" value="ECO:0007669"/>
    <property type="project" value="UniProtKB-KW"/>
</dbReference>
<comment type="similarity">
    <text evidence="14 15">Belongs to the gmhB family.</text>
</comment>
<gene>
    <name evidence="19" type="ORF">MARLIPOL_10576</name>
</gene>
<evidence type="ECO:0000256" key="6">
    <source>
        <dbReference type="ARBA" id="ARBA00004713"/>
    </source>
</evidence>
<evidence type="ECO:0000256" key="15">
    <source>
        <dbReference type="PIRNR" id="PIRNR004682"/>
    </source>
</evidence>
<protein>
    <recommendedName>
        <fullName evidence="15">D,D-heptose 1,7-bisphosphate phosphatase</fullName>
        <ecNumber evidence="15">3.1.3.-</ecNumber>
    </recommendedName>
</protein>
<evidence type="ECO:0000313" key="19">
    <source>
        <dbReference type="EMBL" id="EON92060.1"/>
    </source>
</evidence>
<feature type="binding site" evidence="18">
    <location>
        <position position="98"/>
    </location>
    <ligand>
        <name>Zn(2+)</name>
        <dbReference type="ChEBI" id="CHEBI:29105"/>
    </ligand>
</feature>
<dbReference type="SUPFAM" id="SSF56784">
    <property type="entry name" value="HAD-like"/>
    <property type="match status" value="1"/>
</dbReference>
<comment type="pathway">
    <text evidence="6">Bacterial outer membrane biogenesis; LPS core biosynthesis.</text>
</comment>
<dbReference type="Pfam" id="PF13242">
    <property type="entry name" value="Hydrolase_like"/>
    <property type="match status" value="1"/>
</dbReference>
<dbReference type="PANTHER" id="PTHR42891">
    <property type="entry name" value="D-GLYCERO-BETA-D-MANNO-HEPTOSE-1,7-BISPHOSPHATE 7-PHOSPHATASE"/>
    <property type="match status" value="1"/>
</dbReference>
<organism evidence="19 20">
    <name type="scientific">Marinobacter lipolyticus SM19</name>
    <dbReference type="NCBI Taxonomy" id="1318628"/>
    <lineage>
        <taxon>Bacteria</taxon>
        <taxon>Pseudomonadati</taxon>
        <taxon>Pseudomonadota</taxon>
        <taxon>Gammaproteobacteria</taxon>
        <taxon>Pseudomonadales</taxon>
        <taxon>Marinobacteraceae</taxon>
        <taxon>Marinobacter</taxon>
    </lineage>
</organism>
<evidence type="ECO:0000256" key="7">
    <source>
        <dbReference type="ARBA" id="ARBA00011245"/>
    </source>
</evidence>
<comment type="subunit">
    <text evidence="7">Monomer.</text>
</comment>
<dbReference type="STRING" id="1318628.MARLIPOL_10576"/>
<sequence length="185" mass="20491">MLIILDRDGVINEYDGNYICSADEWIPIPGSIEAIARLSNAGHCIAIATNQSGIARGYYDIDELDAMHHKLEQLVEAQGGCIEFIAYCPHHPDEHCNCRKPRTGLLDQIRDHFHLDSLQGAMMVGDSRKDLEAGYTTGCRPVLVRTGNGLDTERHLDARPIPDAEVAIYDNLSKFTDALLSAEGW</sequence>
<dbReference type="CDD" id="cd07503">
    <property type="entry name" value="HAD_HisB-N"/>
    <property type="match status" value="1"/>
</dbReference>
<keyword evidence="12 18" id="KW-0460">Magnesium</keyword>
<evidence type="ECO:0000256" key="17">
    <source>
        <dbReference type="PIRSR" id="PIRSR004682-3"/>
    </source>
</evidence>
<feature type="active site" description="Nucleophile" evidence="16">
    <location>
        <position position="6"/>
    </location>
</feature>
<dbReference type="InterPro" id="IPR036412">
    <property type="entry name" value="HAD-like_sf"/>
</dbReference>
<dbReference type="InterPro" id="IPR006543">
    <property type="entry name" value="Histidinol-phos"/>
</dbReference>
<dbReference type="GO" id="GO:0034200">
    <property type="term" value="F:D-glycero-beta-D-manno-heptose 1,7-bisphosphate 7-phosphatase activity"/>
    <property type="evidence" value="ECO:0007669"/>
    <property type="project" value="UniProtKB-EC"/>
</dbReference>
<dbReference type="NCBIfam" id="TIGR01656">
    <property type="entry name" value="Histidinol-ppas"/>
    <property type="match status" value="1"/>
</dbReference>
<dbReference type="PATRIC" id="fig|1318628.3.peg.2109"/>
<proteinExistence type="inferred from homology"/>
<evidence type="ECO:0000256" key="10">
    <source>
        <dbReference type="ARBA" id="ARBA00022801"/>
    </source>
</evidence>
<dbReference type="InterPro" id="IPR006549">
    <property type="entry name" value="HAD-SF_hydro_IIIA"/>
</dbReference>
<feature type="binding site" evidence="18">
    <location>
        <position position="6"/>
    </location>
    <ligand>
        <name>Mg(2+)</name>
        <dbReference type="ChEBI" id="CHEBI:18420"/>
    </ligand>
</feature>
<feature type="site" description="Stabilizes the phosphoryl group" evidence="17">
    <location>
        <position position="100"/>
    </location>
</feature>
<feature type="binding site" evidence="18">
    <location>
        <position position="126"/>
    </location>
    <ligand>
        <name>Mg(2+)</name>
        <dbReference type="ChEBI" id="CHEBI:18420"/>
    </ligand>
</feature>
<dbReference type="Gene3D" id="3.40.50.1000">
    <property type="entry name" value="HAD superfamily/HAD-like"/>
    <property type="match status" value="1"/>
</dbReference>
<evidence type="ECO:0000256" key="9">
    <source>
        <dbReference type="ARBA" id="ARBA00022723"/>
    </source>
</evidence>